<feature type="compositionally biased region" description="Polar residues" evidence="1">
    <location>
        <begin position="13"/>
        <end position="22"/>
    </location>
</feature>
<dbReference type="Proteomes" id="UP001355207">
    <property type="component" value="Chromosome 2"/>
</dbReference>
<evidence type="ECO:0000313" key="3">
    <source>
        <dbReference type="EMBL" id="WWC87265.1"/>
    </source>
</evidence>
<proteinExistence type="predicted"/>
<accession>A0AAX4JPE4</accession>
<evidence type="ECO:0000313" key="4">
    <source>
        <dbReference type="Proteomes" id="UP001355207"/>
    </source>
</evidence>
<dbReference type="InterPro" id="IPR016181">
    <property type="entry name" value="Acyl_CoA_acyltransferase"/>
</dbReference>
<feature type="region of interest" description="Disordered" evidence="1">
    <location>
        <begin position="1"/>
        <end position="22"/>
    </location>
</feature>
<sequence>MTINPSQPEPSHANISTPVLTPTTNKPCTIPHTFRIGCPSDSLIISELLREVFTQTFSFDLTQEDLDDYLNTTLTNEQIKSDIEDPNSIWILALSSASGKEEEEELLGIIQLKFNSFKDCLTLNENPIELHRIYLSTKTHGKGLSQSILSYTQNLAISKGYKSIWLGVYSKHPQGIKFYEKSGFVKCGERIFVVGEDKQVDWVMEKPLI</sequence>
<reference evidence="3 4" key="1">
    <citation type="submission" date="2024-01" db="EMBL/GenBank/DDBJ databases">
        <title>Comparative genomics of Cryptococcus and Kwoniella reveals pathogenesis evolution and contrasting modes of karyotype evolution via chromosome fusion or intercentromeric recombination.</title>
        <authorList>
            <person name="Coelho M.A."/>
            <person name="David-Palma M."/>
            <person name="Shea T."/>
            <person name="Bowers K."/>
            <person name="McGinley-Smith S."/>
            <person name="Mohammad A.W."/>
            <person name="Gnirke A."/>
            <person name="Yurkov A.M."/>
            <person name="Nowrousian M."/>
            <person name="Sun S."/>
            <person name="Cuomo C.A."/>
            <person name="Heitman J."/>
        </authorList>
    </citation>
    <scope>NUCLEOTIDE SEQUENCE [LARGE SCALE GENOMIC DNA]</scope>
    <source>
        <strain evidence="3 4">CBS 6074</strain>
    </source>
</reference>
<dbReference type="Gene3D" id="3.40.630.30">
    <property type="match status" value="1"/>
</dbReference>
<dbReference type="GeneID" id="91092825"/>
<evidence type="ECO:0000256" key="1">
    <source>
        <dbReference type="SAM" id="MobiDB-lite"/>
    </source>
</evidence>
<dbReference type="SUPFAM" id="SSF55729">
    <property type="entry name" value="Acyl-CoA N-acyltransferases (Nat)"/>
    <property type="match status" value="1"/>
</dbReference>
<name>A0AAX4JPE4_9TREE</name>
<dbReference type="InterPro" id="IPR000182">
    <property type="entry name" value="GNAT_dom"/>
</dbReference>
<protein>
    <recommendedName>
        <fullName evidence="2">N-acetyltransferase domain-containing protein</fullName>
    </recommendedName>
</protein>
<dbReference type="EMBL" id="CP144099">
    <property type="protein sequence ID" value="WWC87265.1"/>
    <property type="molecule type" value="Genomic_DNA"/>
</dbReference>
<dbReference type="Pfam" id="PF00583">
    <property type="entry name" value="Acetyltransf_1"/>
    <property type="match status" value="1"/>
</dbReference>
<keyword evidence="4" id="KW-1185">Reference proteome</keyword>
<dbReference type="PROSITE" id="PS51186">
    <property type="entry name" value="GNAT"/>
    <property type="match status" value="1"/>
</dbReference>
<feature type="domain" description="N-acetyltransferase" evidence="2">
    <location>
        <begin position="47"/>
        <end position="209"/>
    </location>
</feature>
<dbReference type="RefSeq" id="XP_066074028.1">
    <property type="nucleotide sequence ID" value="XM_066217931.1"/>
</dbReference>
<dbReference type="GO" id="GO:0016747">
    <property type="term" value="F:acyltransferase activity, transferring groups other than amino-acyl groups"/>
    <property type="evidence" value="ECO:0007669"/>
    <property type="project" value="InterPro"/>
</dbReference>
<gene>
    <name evidence="3" type="ORF">L201_002153</name>
</gene>
<dbReference type="AlphaFoldDB" id="A0AAX4JPE4"/>
<organism evidence="3 4">
    <name type="scientific">Kwoniella dendrophila CBS 6074</name>
    <dbReference type="NCBI Taxonomy" id="1295534"/>
    <lineage>
        <taxon>Eukaryota</taxon>
        <taxon>Fungi</taxon>
        <taxon>Dikarya</taxon>
        <taxon>Basidiomycota</taxon>
        <taxon>Agaricomycotina</taxon>
        <taxon>Tremellomycetes</taxon>
        <taxon>Tremellales</taxon>
        <taxon>Cryptococcaceae</taxon>
        <taxon>Kwoniella</taxon>
    </lineage>
</organism>
<evidence type="ECO:0000259" key="2">
    <source>
        <dbReference type="PROSITE" id="PS51186"/>
    </source>
</evidence>